<comment type="caution">
    <text evidence="2">The sequence shown here is derived from an EMBL/GenBank/DDBJ whole genome shotgun (WGS) entry which is preliminary data.</text>
</comment>
<dbReference type="Proteomes" id="UP000794436">
    <property type="component" value="Unassembled WGS sequence"/>
</dbReference>
<evidence type="ECO:0000313" key="2">
    <source>
        <dbReference type="EMBL" id="TMW64030.1"/>
    </source>
</evidence>
<feature type="compositionally biased region" description="Basic and acidic residues" evidence="1">
    <location>
        <begin position="400"/>
        <end position="420"/>
    </location>
</feature>
<sequence length="420" mass="46301">MMTESMLDGDAARRQRLQAFLQHERAPPTKPPTHVTNDVTDIAGARPLLKDHVYVNKPHFYDAHDIHGSVSKELHPKNRRVGGDDRFKQLPIEGSSPMPSGFKTDRVVNPLEPAYILPSFKEAPPLIPKFLRDSYNVSDIDGTSFKKKVIQNPRSPTRLDDIPGAQAGWLPANKRPLREHPPRDIIDVADIVNVGFKSSRVTNVLNPVYTVNGMTSQDDAQMRSKILHPQLQKPSYALQTSDIAGANPYDASKNVVGGIPNEKRRGFRTTNRTDDINGAKADTVLHSIHSNRRVDPNWPEYVVLDGRRVDASAMSVAKSIVFADLIQQHDMVWGTPEEEEPYVVSGIANIGMVGRDKPKPRRATAPAVVLSQSSKKAIVSAGAAALASGSSGSSSGRISSTERKQLESRREEIQMVRDLK</sequence>
<accession>A0A8K1CIV5</accession>
<feature type="region of interest" description="Disordered" evidence="1">
    <location>
        <begin position="386"/>
        <end position="420"/>
    </location>
</feature>
<dbReference type="OrthoDB" id="10248735at2759"/>
<evidence type="ECO:0000256" key="1">
    <source>
        <dbReference type="SAM" id="MobiDB-lite"/>
    </source>
</evidence>
<feature type="region of interest" description="Disordered" evidence="1">
    <location>
        <begin position="254"/>
        <end position="275"/>
    </location>
</feature>
<dbReference type="AlphaFoldDB" id="A0A8K1CIV5"/>
<reference evidence="2" key="1">
    <citation type="submission" date="2019-03" db="EMBL/GenBank/DDBJ databases">
        <title>Long read genome sequence of the mycoparasitic Pythium oligandrum ATCC 38472 isolated from sugarbeet rhizosphere.</title>
        <authorList>
            <person name="Gaulin E."/>
        </authorList>
    </citation>
    <scope>NUCLEOTIDE SEQUENCE</scope>
    <source>
        <strain evidence="2">ATCC 38472_TT</strain>
    </source>
</reference>
<feature type="compositionally biased region" description="Low complexity" evidence="1">
    <location>
        <begin position="386"/>
        <end position="399"/>
    </location>
</feature>
<evidence type="ECO:0000313" key="3">
    <source>
        <dbReference type="Proteomes" id="UP000794436"/>
    </source>
</evidence>
<dbReference type="EMBL" id="SPLM01000041">
    <property type="protein sequence ID" value="TMW64030.1"/>
    <property type="molecule type" value="Genomic_DNA"/>
</dbReference>
<gene>
    <name evidence="2" type="ORF">Poli38472_014147</name>
</gene>
<dbReference type="PANTHER" id="PTHR38130:SF1">
    <property type="entry name" value="EF-HAND DOMAIN-CONTAINING PROTEIN"/>
    <property type="match status" value="1"/>
</dbReference>
<feature type="region of interest" description="Disordered" evidence="1">
    <location>
        <begin position="75"/>
        <end position="103"/>
    </location>
</feature>
<proteinExistence type="predicted"/>
<keyword evidence="3" id="KW-1185">Reference proteome</keyword>
<protein>
    <submittedName>
        <fullName evidence="2">Uncharacterized protein</fullName>
    </submittedName>
</protein>
<dbReference type="PANTHER" id="PTHR38130">
    <property type="entry name" value="EF-HAND DOMAIN-CONTAINING PROTEIN"/>
    <property type="match status" value="1"/>
</dbReference>
<name>A0A8K1CIV5_PYTOL</name>
<organism evidence="2 3">
    <name type="scientific">Pythium oligandrum</name>
    <name type="common">Mycoparasitic fungus</name>
    <dbReference type="NCBI Taxonomy" id="41045"/>
    <lineage>
        <taxon>Eukaryota</taxon>
        <taxon>Sar</taxon>
        <taxon>Stramenopiles</taxon>
        <taxon>Oomycota</taxon>
        <taxon>Peronosporomycetes</taxon>
        <taxon>Pythiales</taxon>
        <taxon>Pythiaceae</taxon>
        <taxon>Pythium</taxon>
    </lineage>
</organism>
<feature type="compositionally biased region" description="Basic and acidic residues" evidence="1">
    <location>
        <begin position="75"/>
        <end position="88"/>
    </location>
</feature>